<dbReference type="Pfam" id="PF07679">
    <property type="entry name" value="I-set"/>
    <property type="match status" value="1"/>
</dbReference>
<dbReference type="EMBL" id="VXAB01000678">
    <property type="protein sequence ID" value="NXJ03838.1"/>
    <property type="molecule type" value="Genomic_DNA"/>
</dbReference>
<dbReference type="CDD" id="cd00096">
    <property type="entry name" value="Ig"/>
    <property type="match status" value="1"/>
</dbReference>
<dbReference type="Proteomes" id="UP000522663">
    <property type="component" value="Unassembled WGS sequence"/>
</dbReference>
<keyword evidence="4" id="KW-1015">Disulfide bond</keyword>
<dbReference type="InterPro" id="IPR013098">
    <property type="entry name" value="Ig_I-set"/>
</dbReference>
<evidence type="ECO:0000256" key="2">
    <source>
        <dbReference type="ARBA" id="ARBA00022490"/>
    </source>
</evidence>
<dbReference type="InterPro" id="IPR036179">
    <property type="entry name" value="Ig-like_dom_sf"/>
</dbReference>
<feature type="non-terminal residue" evidence="6">
    <location>
        <position position="1"/>
    </location>
</feature>
<dbReference type="AlphaFoldDB" id="A0A7K9Y2K9"/>
<dbReference type="OrthoDB" id="10072266at2759"/>
<reference evidence="6 7" key="1">
    <citation type="submission" date="2019-09" db="EMBL/GenBank/DDBJ databases">
        <title>Bird 10,000 Genomes (B10K) Project - Family phase.</title>
        <authorList>
            <person name="Zhang G."/>
        </authorList>
    </citation>
    <scope>NUCLEOTIDE SEQUENCE [LARGE SCALE GENOMIC DNA]</scope>
    <source>
        <strain evidence="6">B10K-DU-001-53</strain>
        <tissue evidence="6">Muscle</tissue>
    </source>
</reference>
<evidence type="ECO:0000256" key="1">
    <source>
        <dbReference type="ARBA" id="ARBA00004496"/>
    </source>
</evidence>
<dbReference type="GO" id="GO:0005737">
    <property type="term" value="C:cytoplasm"/>
    <property type="evidence" value="ECO:0007669"/>
    <property type="project" value="UniProtKB-SubCell"/>
</dbReference>
<comment type="subcellular location">
    <subcellularLocation>
        <location evidence="1">Cytoplasm</location>
    </subcellularLocation>
</comment>
<dbReference type="InterPro" id="IPR052385">
    <property type="entry name" value="Obscurin/Obscurin-like_Reg"/>
</dbReference>
<accession>A0A7K9Y2K9</accession>
<evidence type="ECO:0000256" key="3">
    <source>
        <dbReference type="ARBA" id="ARBA00022553"/>
    </source>
</evidence>
<dbReference type="InterPro" id="IPR013783">
    <property type="entry name" value="Ig-like_fold"/>
</dbReference>
<name>A0A7K9Y2K9_9GALL</name>
<gene>
    <name evidence="6" type="primary">Obscn_8</name>
    <name evidence="6" type="ORF">ODOGUJ_R15541</name>
</gene>
<keyword evidence="2" id="KW-0963">Cytoplasm</keyword>
<evidence type="ECO:0000313" key="7">
    <source>
        <dbReference type="Proteomes" id="UP000522663"/>
    </source>
</evidence>
<feature type="non-terminal residue" evidence="6">
    <location>
        <position position="92"/>
    </location>
</feature>
<evidence type="ECO:0000313" key="6">
    <source>
        <dbReference type="EMBL" id="NXJ03838.1"/>
    </source>
</evidence>
<dbReference type="SUPFAM" id="SSF48726">
    <property type="entry name" value="Immunoglobulin"/>
    <property type="match status" value="1"/>
</dbReference>
<keyword evidence="7" id="KW-1185">Reference proteome</keyword>
<keyword evidence="3" id="KW-0597">Phosphoprotein</keyword>
<sequence length="92" mass="10124">ESDAGDYTCVCGDKQSTASLAVHALPALFKEELKNLQAMESQTATLRCELTKASPVSWKKGNKILRASEKYVMHQDGVLAELEIREVDLQDA</sequence>
<evidence type="ECO:0000259" key="5">
    <source>
        <dbReference type="Pfam" id="PF07679"/>
    </source>
</evidence>
<evidence type="ECO:0000256" key="4">
    <source>
        <dbReference type="ARBA" id="ARBA00023157"/>
    </source>
</evidence>
<organism evidence="6 7">
    <name type="scientific">Odontophorus gujanensis</name>
    <name type="common">marbled wood quail</name>
    <dbReference type="NCBI Taxonomy" id="886794"/>
    <lineage>
        <taxon>Eukaryota</taxon>
        <taxon>Metazoa</taxon>
        <taxon>Chordata</taxon>
        <taxon>Craniata</taxon>
        <taxon>Vertebrata</taxon>
        <taxon>Euteleostomi</taxon>
        <taxon>Archelosauria</taxon>
        <taxon>Archosauria</taxon>
        <taxon>Dinosauria</taxon>
        <taxon>Saurischia</taxon>
        <taxon>Theropoda</taxon>
        <taxon>Coelurosauria</taxon>
        <taxon>Aves</taxon>
        <taxon>Neognathae</taxon>
        <taxon>Galloanserae</taxon>
        <taxon>Galliformes</taxon>
        <taxon>Odontophoridae</taxon>
        <taxon>Odontophorus</taxon>
    </lineage>
</organism>
<feature type="domain" description="Immunoglobulin I-set" evidence="5">
    <location>
        <begin position="29"/>
        <end position="92"/>
    </location>
</feature>
<proteinExistence type="predicted"/>
<dbReference type="Gene3D" id="2.60.40.10">
    <property type="entry name" value="Immunoglobulins"/>
    <property type="match status" value="2"/>
</dbReference>
<dbReference type="PANTHER" id="PTHR35971">
    <property type="entry name" value="SI:DKEY-31G6.6"/>
    <property type="match status" value="1"/>
</dbReference>
<dbReference type="PANTHER" id="PTHR35971:SF5">
    <property type="entry name" value="OBSCURIN LIKE CYTOSKELETAL ADAPTOR 1"/>
    <property type="match status" value="1"/>
</dbReference>
<protein>
    <submittedName>
        <fullName evidence="6">OBSCN protein</fullName>
    </submittedName>
</protein>
<comment type="caution">
    <text evidence="6">The sequence shown here is derived from an EMBL/GenBank/DDBJ whole genome shotgun (WGS) entry which is preliminary data.</text>
</comment>